<evidence type="ECO:0000256" key="5">
    <source>
        <dbReference type="ARBA" id="ARBA00022989"/>
    </source>
</evidence>
<keyword evidence="12" id="KW-1185">Reference proteome</keyword>
<keyword evidence="6 9" id="KW-0472">Membrane</keyword>
<evidence type="ECO:0000256" key="1">
    <source>
        <dbReference type="ARBA" id="ARBA00004370"/>
    </source>
</evidence>
<dbReference type="RefSeq" id="WP_093655215.1">
    <property type="nucleotide sequence ID" value="NZ_FOET01000001.1"/>
</dbReference>
<feature type="domain" description="POTRA" evidence="10">
    <location>
        <begin position="80"/>
        <end position="149"/>
    </location>
</feature>
<evidence type="ECO:0000256" key="2">
    <source>
        <dbReference type="ARBA" id="ARBA00022475"/>
    </source>
</evidence>
<dbReference type="GO" id="GO:0051301">
    <property type="term" value="P:cell division"/>
    <property type="evidence" value="ECO:0007669"/>
    <property type="project" value="UniProtKB-KW"/>
</dbReference>
<sequence>MAGRTAAAGRGGRDQRDPRGPGAGSGTPPAPPPDRWLRRRRAPRLPEGRGRRRLLLALALGPALLIGGLALWLLYGSAWLRVESVTVTGQRVLTERQVLDAADVPLGEPLVSVDPGEVERRLLEALPRIGSVEAARSWPHGVELTVTERKAVVVMVQDAENGEGGGDEDGTRGRRYAEVDGEGVLFGTVAERPAGVPLLALDLAGSPSGHRFGPETMREEAVGVAAALPERVRRDTRTIRVRSYDSITLEMSGGRTVVWGSGEDSDAKARSLTLLMKAADGAERFDVSVPGTPAASGS</sequence>
<feature type="transmembrane region" description="Helical" evidence="9">
    <location>
        <begin position="54"/>
        <end position="75"/>
    </location>
</feature>
<reference evidence="11 12" key="1">
    <citation type="submission" date="2016-10" db="EMBL/GenBank/DDBJ databases">
        <authorList>
            <person name="de Groot N.N."/>
        </authorList>
    </citation>
    <scope>NUCLEOTIDE SEQUENCE [LARGE SCALE GENOMIC DNA]</scope>
    <source>
        <strain evidence="11 12">CGMCC 4.3519</strain>
    </source>
</reference>
<dbReference type="EMBL" id="FOET01000001">
    <property type="protein sequence ID" value="SEP68565.1"/>
    <property type="molecule type" value="Genomic_DNA"/>
</dbReference>
<dbReference type="InterPro" id="IPR050487">
    <property type="entry name" value="FtsQ_DivIB"/>
</dbReference>
<dbReference type="Proteomes" id="UP000199055">
    <property type="component" value="Unassembled WGS sequence"/>
</dbReference>
<dbReference type="InterPro" id="IPR013685">
    <property type="entry name" value="POTRA_FtsQ_type"/>
</dbReference>
<evidence type="ECO:0000256" key="7">
    <source>
        <dbReference type="ARBA" id="ARBA00023306"/>
    </source>
</evidence>
<evidence type="ECO:0000313" key="12">
    <source>
        <dbReference type="Proteomes" id="UP000199055"/>
    </source>
</evidence>
<keyword evidence="3 11" id="KW-0132">Cell division</keyword>
<gene>
    <name evidence="11" type="ORF">SAMN05216481_101743</name>
</gene>
<dbReference type="PANTHER" id="PTHR37820:SF1">
    <property type="entry name" value="CELL DIVISION PROTEIN FTSQ"/>
    <property type="match status" value="1"/>
</dbReference>
<dbReference type="InterPro" id="IPR034746">
    <property type="entry name" value="POTRA"/>
</dbReference>
<keyword evidence="2" id="KW-1003">Cell membrane</keyword>
<evidence type="ECO:0000259" key="10">
    <source>
        <dbReference type="PROSITE" id="PS51779"/>
    </source>
</evidence>
<proteinExistence type="predicted"/>
<name>A0A1H8ZW51_9ACTN</name>
<evidence type="ECO:0000256" key="3">
    <source>
        <dbReference type="ARBA" id="ARBA00022618"/>
    </source>
</evidence>
<dbReference type="Pfam" id="PF08478">
    <property type="entry name" value="POTRA_1"/>
    <property type="match status" value="1"/>
</dbReference>
<dbReference type="PROSITE" id="PS51779">
    <property type="entry name" value="POTRA"/>
    <property type="match status" value="1"/>
</dbReference>
<dbReference type="STRING" id="403935.SAMN05216481_101743"/>
<keyword evidence="5 9" id="KW-1133">Transmembrane helix</keyword>
<evidence type="ECO:0000256" key="8">
    <source>
        <dbReference type="SAM" id="MobiDB-lite"/>
    </source>
</evidence>
<protein>
    <submittedName>
        <fullName evidence="11">Cell division protein FtsQ</fullName>
    </submittedName>
</protein>
<evidence type="ECO:0000313" key="11">
    <source>
        <dbReference type="EMBL" id="SEP68565.1"/>
    </source>
</evidence>
<dbReference type="PANTHER" id="PTHR37820">
    <property type="entry name" value="CELL DIVISION PROTEIN DIVIB"/>
    <property type="match status" value="1"/>
</dbReference>
<accession>A0A1H8ZW51</accession>
<keyword evidence="4 9" id="KW-0812">Transmembrane</keyword>
<comment type="subcellular location">
    <subcellularLocation>
        <location evidence="1">Membrane</location>
    </subcellularLocation>
</comment>
<dbReference type="GO" id="GO:0005886">
    <property type="term" value="C:plasma membrane"/>
    <property type="evidence" value="ECO:0007669"/>
    <property type="project" value="TreeGrafter"/>
</dbReference>
<evidence type="ECO:0000256" key="4">
    <source>
        <dbReference type="ARBA" id="ARBA00022692"/>
    </source>
</evidence>
<dbReference type="AlphaFoldDB" id="A0A1H8ZW51"/>
<keyword evidence="7" id="KW-0131">Cell cycle</keyword>
<organism evidence="11 12">
    <name type="scientific">Streptomyces radiopugnans</name>
    <dbReference type="NCBI Taxonomy" id="403935"/>
    <lineage>
        <taxon>Bacteria</taxon>
        <taxon>Bacillati</taxon>
        <taxon>Actinomycetota</taxon>
        <taxon>Actinomycetes</taxon>
        <taxon>Kitasatosporales</taxon>
        <taxon>Streptomycetaceae</taxon>
        <taxon>Streptomyces</taxon>
    </lineage>
</organism>
<feature type="region of interest" description="Disordered" evidence="8">
    <location>
        <begin position="1"/>
        <end position="43"/>
    </location>
</feature>
<evidence type="ECO:0000256" key="9">
    <source>
        <dbReference type="SAM" id="Phobius"/>
    </source>
</evidence>
<dbReference type="Gene3D" id="3.10.20.310">
    <property type="entry name" value="membrane protein fhac"/>
    <property type="match status" value="1"/>
</dbReference>
<evidence type="ECO:0000256" key="6">
    <source>
        <dbReference type="ARBA" id="ARBA00023136"/>
    </source>
</evidence>